<feature type="domain" description="Cell envelope-related transcriptional attenuator" evidence="4">
    <location>
        <begin position="225"/>
        <end position="366"/>
    </location>
</feature>
<evidence type="ECO:0000256" key="3">
    <source>
        <dbReference type="SAM" id="Phobius"/>
    </source>
</evidence>
<keyword evidence="3" id="KW-0472">Membrane</keyword>
<evidence type="ECO:0000256" key="1">
    <source>
        <dbReference type="ARBA" id="ARBA00006068"/>
    </source>
</evidence>
<proteinExistence type="inferred from homology"/>
<reference evidence="5" key="1">
    <citation type="submission" date="2021-03" db="EMBL/GenBank/DDBJ databases">
        <authorList>
            <person name="Sun Q."/>
        </authorList>
    </citation>
    <scope>NUCLEOTIDE SEQUENCE</scope>
    <source>
        <strain evidence="5">CCM 8862</strain>
    </source>
</reference>
<feature type="transmembrane region" description="Helical" evidence="3">
    <location>
        <begin position="147"/>
        <end position="173"/>
    </location>
</feature>
<evidence type="ECO:0000313" key="5">
    <source>
        <dbReference type="EMBL" id="MBN9645316.1"/>
    </source>
</evidence>
<protein>
    <submittedName>
        <fullName evidence="5">LCP family protein</fullName>
    </submittedName>
</protein>
<evidence type="ECO:0000259" key="4">
    <source>
        <dbReference type="Pfam" id="PF03816"/>
    </source>
</evidence>
<dbReference type="Proteomes" id="UP000664332">
    <property type="component" value="Unassembled WGS sequence"/>
</dbReference>
<dbReference type="NCBIfam" id="TIGR00350">
    <property type="entry name" value="lytR_cpsA_psr"/>
    <property type="match status" value="1"/>
</dbReference>
<dbReference type="PANTHER" id="PTHR33392:SF6">
    <property type="entry name" value="POLYISOPRENYL-TEICHOIC ACID--PEPTIDOGLYCAN TEICHOIC ACID TRANSFERASE TAGU"/>
    <property type="match status" value="1"/>
</dbReference>
<dbReference type="RefSeq" id="WP_207279798.1">
    <property type="nucleotide sequence ID" value="NZ_JAFLEQ010000018.1"/>
</dbReference>
<evidence type="ECO:0000256" key="2">
    <source>
        <dbReference type="SAM" id="MobiDB-lite"/>
    </source>
</evidence>
<comment type="caution">
    <text evidence="5">The sequence shown here is derived from an EMBL/GenBank/DDBJ whole genome shotgun (WGS) entry which is preliminary data.</text>
</comment>
<feature type="compositionally biased region" description="Pro residues" evidence="2">
    <location>
        <begin position="70"/>
        <end position="79"/>
    </location>
</feature>
<dbReference type="InterPro" id="IPR004474">
    <property type="entry name" value="LytR_CpsA_psr"/>
</dbReference>
<accession>A0A939E445</accession>
<feature type="compositionally biased region" description="Basic residues" evidence="2">
    <location>
        <begin position="135"/>
        <end position="145"/>
    </location>
</feature>
<dbReference type="PANTHER" id="PTHR33392">
    <property type="entry name" value="POLYISOPRENYL-TEICHOIC ACID--PEPTIDOGLYCAN TEICHOIC ACID TRANSFERASE TAGU"/>
    <property type="match status" value="1"/>
</dbReference>
<dbReference type="Pfam" id="PF03816">
    <property type="entry name" value="LytR_cpsA_psr"/>
    <property type="match status" value="1"/>
</dbReference>
<keyword evidence="3" id="KW-0812">Transmembrane</keyword>
<dbReference type="EMBL" id="JAFLEQ010000018">
    <property type="protein sequence ID" value="MBN9645316.1"/>
    <property type="molecule type" value="Genomic_DNA"/>
</dbReference>
<comment type="similarity">
    <text evidence="1">Belongs to the LytR/CpsA/Psr (LCP) family.</text>
</comment>
<feature type="compositionally biased region" description="Polar residues" evidence="2">
    <location>
        <begin position="44"/>
        <end position="60"/>
    </location>
</feature>
<evidence type="ECO:0000313" key="6">
    <source>
        <dbReference type="Proteomes" id="UP000664332"/>
    </source>
</evidence>
<feature type="region of interest" description="Disordered" evidence="2">
    <location>
        <begin position="1"/>
        <end position="145"/>
    </location>
</feature>
<dbReference type="InterPro" id="IPR050922">
    <property type="entry name" value="LytR/CpsA/Psr_CW_biosynth"/>
</dbReference>
<keyword evidence="6" id="KW-1185">Reference proteome</keyword>
<sequence length="447" mass="47881">MDSRGPDGGSNQHAGSDDPDIWARDRHGQIIYDRFGRPVRKRSATVNRPSPETTGPTDQTRILDSRRAGPPRPAQPSPGMPHRGNQPYPPGYRQHQQPPGYPPAGQNPGAYPPAYRQAPVPPPVPSAPPTGSARPTRRRRPRRRRGCGCGCFSGIVLPLVVIVALIVAGMLYVDARLPRVAATPPQRIASTSGTNWLLVGSDSRQGLTAEQEQQLGTGGDLGSSRTDTIMLAHIPLRGQPTLLSIPRDSYVDIPGYGMNKINASFAFGGPQLLVQTVEGATGLHIDHYAEVGFGGFAGIVDAIGGVEMCLDQPIADPLAHIDLPAGCQKLGGPDALGYVRSRAFPRGDLDRVEHQREFFSALLDTATSPATLLNPFRFFPLIKRGMMSLTIGADDHVWNLARLVWAVRGGVATETVPIADMGMTDVGSVVYWDNEQAGALFAGLGSR</sequence>
<name>A0A939E445_9CORY</name>
<keyword evidence="3" id="KW-1133">Transmembrane helix</keyword>
<gene>
    <name evidence="5" type="ORF">JZY06_11935</name>
</gene>
<organism evidence="5 6">
    <name type="scientific">Corynebacterium mendelii</name>
    <dbReference type="NCBI Taxonomy" id="2765362"/>
    <lineage>
        <taxon>Bacteria</taxon>
        <taxon>Bacillati</taxon>
        <taxon>Actinomycetota</taxon>
        <taxon>Actinomycetes</taxon>
        <taxon>Mycobacteriales</taxon>
        <taxon>Corynebacteriaceae</taxon>
        <taxon>Corynebacterium</taxon>
    </lineage>
</organism>
<feature type="compositionally biased region" description="Pro residues" evidence="2">
    <location>
        <begin position="119"/>
        <end position="128"/>
    </location>
</feature>
<dbReference type="AlphaFoldDB" id="A0A939E445"/>
<dbReference type="Gene3D" id="3.40.630.190">
    <property type="entry name" value="LCP protein"/>
    <property type="match status" value="1"/>
</dbReference>